<proteinExistence type="inferred from homology"/>
<feature type="compositionally biased region" description="Basic and acidic residues" evidence="6">
    <location>
        <begin position="112"/>
        <end position="122"/>
    </location>
</feature>
<dbReference type="EMBL" id="CP144052">
    <property type="protein sequence ID" value="WWD16768.1"/>
    <property type="molecule type" value="Genomic_DNA"/>
</dbReference>
<evidence type="ECO:0000256" key="2">
    <source>
        <dbReference type="ARBA" id="ARBA00008803"/>
    </source>
</evidence>
<feature type="transmembrane region" description="Helical" evidence="7">
    <location>
        <begin position="640"/>
        <end position="663"/>
    </location>
</feature>
<evidence type="ECO:0000256" key="3">
    <source>
        <dbReference type="ARBA" id="ARBA00022692"/>
    </source>
</evidence>
<evidence type="ECO:0000256" key="5">
    <source>
        <dbReference type="ARBA" id="ARBA00023136"/>
    </source>
</evidence>
<evidence type="ECO:0000256" key="6">
    <source>
        <dbReference type="SAM" id="MobiDB-lite"/>
    </source>
</evidence>
<dbReference type="PANTHER" id="PTHR13317">
    <property type="entry name" value="TRANSMEMBRANE ANTERIOR POSTERIOR TRANSFORMATION PROTEIN 1 HOMOLOG"/>
    <property type="match status" value="1"/>
</dbReference>
<reference evidence="8" key="2">
    <citation type="submission" date="2024-01" db="EMBL/GenBank/DDBJ databases">
        <title>Comparative genomics of Cryptococcus and Kwoniella reveals pathogenesis evolution and contrasting modes of karyotype evolution via chromosome fusion or intercentromeric recombination.</title>
        <authorList>
            <person name="Coelho M.A."/>
            <person name="David-Palma M."/>
            <person name="Shea T."/>
            <person name="Bowers K."/>
            <person name="McGinley-Smith S."/>
            <person name="Mohammad A.W."/>
            <person name="Gnirke A."/>
            <person name="Yurkov A.M."/>
            <person name="Nowrousian M."/>
            <person name="Sun S."/>
            <person name="Cuomo C.A."/>
            <person name="Heitman J."/>
        </authorList>
    </citation>
    <scope>NUCLEOTIDE SEQUENCE</scope>
    <source>
        <strain evidence="8">CBS 12478</strain>
    </source>
</reference>
<evidence type="ECO:0000313" key="8">
    <source>
        <dbReference type="EMBL" id="WWD16768.1"/>
    </source>
</evidence>
<dbReference type="Pfam" id="PF05346">
    <property type="entry name" value="DUF747"/>
    <property type="match status" value="1"/>
</dbReference>
<sequence>MIEGNGYESAEAGPSRPRYDIYSAMGDSFPSGSRSRSTVRDSDDDDLEEVLRENEAEALEDIISTERSSQSRPSLPIRRSTAPKVPHASLSPINLPLHTSSSEIFNLPPISPEHEHDHDHNHVGNNNNHGGGGGKPNRPITYSSLPPSPRVGEAQFDLSSITIPPPLPSSSGGGMGVGMKGRGLGIKDLDTVLDKLNSASSPTPEHAHDLDGEDEETFWPARSRRNTIGEESSPYLIPSSTLGGATKATADLNSPTSDGDGSLPADMTFGGSKTEVLGIWDLLKDEMGAEDWDGWIVDGKWERISNFLAVPLAVEKTTFFGALLCLDGFLYNFTVLPIRSIFALTRIITNIIRRRAWWPIPTAHLHSILRSLLLFIPTVILLMGTDASKMYHTVRGQDTIKLYVIFNALEIADRLCCAFGQDVLDTLFARETLSPSVRKRGKGRKRQQARPVFFFALSLGYVLVHSLIFFYMLVSLNVAINSYDYTLLSLLISNQFVEIKGSVFKKFEKENLFQIMCADIVERFQLSLMLSVIAIRNMIEMAGSEIAFLPKSFIRGKSLVDSILSPVLFVICSEMVVDWLKHAFITKFNHVRASVYERFTDVLAKDVLMAGSTGGQGRSRMKGRNHQVLLDQSPLVARRLGFASIPLACLVIRIGAQAIGMLTTSSHHNDESMNDLTSRTWAWTTFKWASWIGVGLCAWGCLVFVKVILGLSLLSFSAMRQEGMDQREAEDSVNDFGRSAVGESKEETEYNKQTSRFLSHPSDDLPDYPSPTTLQSPATPAPVGLPKSALINNARRFETNNGNPDISSAVKEGAGAGAGPGGGGGGVKKGKKWKLEEVERWTMVKRIW</sequence>
<dbReference type="Proteomes" id="UP000322225">
    <property type="component" value="Chromosome 2"/>
</dbReference>
<dbReference type="GO" id="GO:0005789">
    <property type="term" value="C:endoplasmic reticulum membrane"/>
    <property type="evidence" value="ECO:0007669"/>
    <property type="project" value="TreeGrafter"/>
</dbReference>
<feature type="compositionally biased region" description="Gly residues" evidence="6">
    <location>
        <begin position="814"/>
        <end position="827"/>
    </location>
</feature>
<feature type="transmembrane region" description="Helical" evidence="7">
    <location>
        <begin position="368"/>
        <end position="385"/>
    </location>
</feature>
<evidence type="ECO:0000256" key="7">
    <source>
        <dbReference type="SAM" id="Phobius"/>
    </source>
</evidence>
<dbReference type="PANTHER" id="PTHR13317:SF4">
    <property type="entry name" value="TRANSMEMBRANE ANTERIOR POSTERIOR TRANSFORMATION PROTEIN 1 HOMOLOG"/>
    <property type="match status" value="1"/>
</dbReference>
<accession>A0A5M6BTN7</accession>
<feature type="transmembrane region" description="Helical" evidence="7">
    <location>
        <begin position="688"/>
        <end position="714"/>
    </location>
</feature>
<feature type="transmembrane region" description="Helical" evidence="7">
    <location>
        <begin position="452"/>
        <end position="474"/>
    </location>
</feature>
<keyword evidence="4 7" id="KW-1133">Transmembrane helix</keyword>
<feature type="region of interest" description="Disordered" evidence="6">
    <location>
        <begin position="725"/>
        <end position="784"/>
    </location>
</feature>
<keyword evidence="5 7" id="KW-0472">Membrane</keyword>
<organism evidence="8 9">
    <name type="scientific">Kwoniella shandongensis</name>
    <dbReference type="NCBI Taxonomy" id="1734106"/>
    <lineage>
        <taxon>Eukaryota</taxon>
        <taxon>Fungi</taxon>
        <taxon>Dikarya</taxon>
        <taxon>Basidiomycota</taxon>
        <taxon>Agaricomycotina</taxon>
        <taxon>Tremellomycetes</taxon>
        <taxon>Tremellales</taxon>
        <taxon>Cryptococcaceae</taxon>
        <taxon>Kwoniella</taxon>
    </lineage>
</organism>
<dbReference type="KEGG" id="ksn:43590774"/>
<feature type="region of interest" description="Disordered" evidence="6">
    <location>
        <begin position="159"/>
        <end position="178"/>
    </location>
</feature>
<evidence type="ECO:0000256" key="4">
    <source>
        <dbReference type="ARBA" id="ARBA00022989"/>
    </source>
</evidence>
<dbReference type="AlphaFoldDB" id="A0A5M6BTN7"/>
<protein>
    <submittedName>
        <fullName evidence="8">Uncharacterized protein</fullName>
    </submittedName>
</protein>
<comment type="similarity">
    <text evidence="2">Belongs to the TAPT1 family.</text>
</comment>
<gene>
    <name evidence="8" type="ORF">CI109_101200</name>
</gene>
<name>A0A5M6BTN7_9TREE</name>
<dbReference type="GeneID" id="43590774"/>
<feature type="region of interest" description="Disordered" evidence="6">
    <location>
        <begin position="1"/>
        <end position="152"/>
    </location>
</feature>
<dbReference type="OrthoDB" id="29023at2759"/>
<evidence type="ECO:0000313" key="9">
    <source>
        <dbReference type="Proteomes" id="UP000322225"/>
    </source>
</evidence>
<feature type="region of interest" description="Disordered" evidence="6">
    <location>
        <begin position="799"/>
        <end position="831"/>
    </location>
</feature>
<evidence type="ECO:0000256" key="1">
    <source>
        <dbReference type="ARBA" id="ARBA00004141"/>
    </source>
</evidence>
<keyword evidence="3 7" id="KW-0812">Transmembrane</keyword>
<comment type="subcellular location">
    <subcellularLocation>
        <location evidence="1">Membrane</location>
        <topology evidence="1">Multi-pass membrane protein</topology>
    </subcellularLocation>
</comment>
<dbReference type="RefSeq" id="XP_031859132.1">
    <property type="nucleotide sequence ID" value="XM_032006616.1"/>
</dbReference>
<keyword evidence="9" id="KW-1185">Reference proteome</keyword>
<feature type="region of interest" description="Disordered" evidence="6">
    <location>
        <begin position="197"/>
        <end position="265"/>
    </location>
</feature>
<dbReference type="InterPro" id="IPR008010">
    <property type="entry name" value="Tatp1"/>
</dbReference>
<reference evidence="8" key="1">
    <citation type="submission" date="2017-08" db="EMBL/GenBank/DDBJ databases">
        <authorList>
            <person name="Cuomo C."/>
            <person name="Billmyre B."/>
            <person name="Heitman J."/>
        </authorList>
    </citation>
    <scope>NUCLEOTIDE SEQUENCE</scope>
    <source>
        <strain evidence="8">CBS 12478</strain>
    </source>
</reference>